<keyword evidence="9" id="KW-0472">Membrane</keyword>
<evidence type="ECO:0000256" key="9">
    <source>
        <dbReference type="ARBA" id="ARBA00023136"/>
    </source>
</evidence>
<evidence type="ECO:0000256" key="11">
    <source>
        <dbReference type="ARBA" id="ARBA00023303"/>
    </source>
</evidence>
<dbReference type="AlphaFoldDB" id="A0A1V9WZP2"/>
<keyword evidence="7" id="KW-0915">Sodium</keyword>
<keyword evidence="10 12" id="KW-0739">Sodium transport</keyword>
<evidence type="ECO:0000256" key="4">
    <source>
        <dbReference type="ARBA" id="ARBA00022461"/>
    </source>
</evidence>
<evidence type="ECO:0000256" key="2">
    <source>
        <dbReference type="ARBA" id="ARBA00007193"/>
    </source>
</evidence>
<dbReference type="InterPro" id="IPR001873">
    <property type="entry name" value="ENaC"/>
</dbReference>
<organism evidence="13 14">
    <name type="scientific">Tropilaelaps mercedesae</name>
    <dbReference type="NCBI Taxonomy" id="418985"/>
    <lineage>
        <taxon>Eukaryota</taxon>
        <taxon>Metazoa</taxon>
        <taxon>Ecdysozoa</taxon>
        <taxon>Arthropoda</taxon>
        <taxon>Chelicerata</taxon>
        <taxon>Arachnida</taxon>
        <taxon>Acari</taxon>
        <taxon>Parasitiformes</taxon>
        <taxon>Mesostigmata</taxon>
        <taxon>Gamasina</taxon>
        <taxon>Dermanyssoidea</taxon>
        <taxon>Laelapidae</taxon>
        <taxon>Tropilaelaps</taxon>
    </lineage>
</organism>
<evidence type="ECO:0000256" key="1">
    <source>
        <dbReference type="ARBA" id="ARBA00004141"/>
    </source>
</evidence>
<comment type="similarity">
    <text evidence="2 12">Belongs to the amiloride-sensitive sodium channel (TC 1.A.6) family.</text>
</comment>
<reference evidence="13 14" key="1">
    <citation type="journal article" date="2017" name="Gigascience">
        <title>Draft genome of the honey bee ectoparasitic mite, Tropilaelaps mercedesae, is shaped by the parasitic life history.</title>
        <authorList>
            <person name="Dong X."/>
            <person name="Armstrong S.D."/>
            <person name="Xia D."/>
            <person name="Makepeace B.L."/>
            <person name="Darby A.C."/>
            <person name="Kadowaki T."/>
        </authorList>
    </citation>
    <scope>NUCLEOTIDE SEQUENCE [LARGE SCALE GENOMIC DNA]</scope>
    <source>
        <strain evidence="13">Wuxi-XJTLU</strain>
    </source>
</reference>
<evidence type="ECO:0000256" key="6">
    <source>
        <dbReference type="ARBA" id="ARBA00022989"/>
    </source>
</evidence>
<keyword evidence="4 12" id="KW-0894">Sodium channel</keyword>
<evidence type="ECO:0000256" key="7">
    <source>
        <dbReference type="ARBA" id="ARBA00023053"/>
    </source>
</evidence>
<dbReference type="OrthoDB" id="10051479at2759"/>
<gene>
    <name evidence="13" type="ORF">BIW11_04920</name>
</gene>
<comment type="caution">
    <text evidence="13">The sequence shown here is derived from an EMBL/GenBank/DDBJ whole genome shotgun (WGS) entry which is preliminary data.</text>
</comment>
<keyword evidence="3 12" id="KW-0813">Transport</keyword>
<protein>
    <submittedName>
        <fullName evidence="13">Uncharacterized protein</fullName>
    </submittedName>
</protein>
<dbReference type="Proteomes" id="UP000192247">
    <property type="component" value="Unassembled WGS sequence"/>
</dbReference>
<keyword evidence="14" id="KW-1185">Reference proteome</keyword>
<dbReference type="Pfam" id="PF00858">
    <property type="entry name" value="ASC"/>
    <property type="match status" value="1"/>
</dbReference>
<evidence type="ECO:0000256" key="12">
    <source>
        <dbReference type="RuleBase" id="RU000679"/>
    </source>
</evidence>
<evidence type="ECO:0000256" key="3">
    <source>
        <dbReference type="ARBA" id="ARBA00022448"/>
    </source>
</evidence>
<evidence type="ECO:0000256" key="8">
    <source>
        <dbReference type="ARBA" id="ARBA00023065"/>
    </source>
</evidence>
<dbReference type="GO" id="GO:0005272">
    <property type="term" value="F:sodium channel activity"/>
    <property type="evidence" value="ECO:0007669"/>
    <property type="project" value="UniProtKB-KW"/>
</dbReference>
<accession>A0A1V9WZP2</accession>
<evidence type="ECO:0000256" key="10">
    <source>
        <dbReference type="ARBA" id="ARBA00023201"/>
    </source>
</evidence>
<dbReference type="EMBL" id="MNPL01031204">
    <property type="protein sequence ID" value="OQR66770.1"/>
    <property type="molecule type" value="Genomic_DNA"/>
</dbReference>
<dbReference type="GO" id="GO:0016020">
    <property type="term" value="C:membrane"/>
    <property type="evidence" value="ECO:0007669"/>
    <property type="project" value="UniProtKB-SubCell"/>
</dbReference>
<proteinExistence type="inferred from homology"/>
<evidence type="ECO:0000256" key="5">
    <source>
        <dbReference type="ARBA" id="ARBA00022692"/>
    </source>
</evidence>
<comment type="subcellular location">
    <subcellularLocation>
        <location evidence="1">Membrane</location>
        <topology evidence="1">Multi-pass membrane protein</topology>
    </subcellularLocation>
</comment>
<evidence type="ECO:0000313" key="14">
    <source>
        <dbReference type="Proteomes" id="UP000192247"/>
    </source>
</evidence>
<dbReference type="InParanoid" id="A0A1V9WZP2"/>
<keyword evidence="11 12" id="KW-0407">Ion channel</keyword>
<keyword evidence="8 12" id="KW-0406">Ion transport</keyword>
<name>A0A1V9WZP2_9ACAR</name>
<keyword evidence="5 12" id="KW-0812">Transmembrane</keyword>
<evidence type="ECO:0000313" key="13">
    <source>
        <dbReference type="EMBL" id="OQR66770.1"/>
    </source>
</evidence>
<keyword evidence="6" id="KW-1133">Transmembrane helix</keyword>
<sequence>MGSSTISTIPSADVLASPRREPIRKLLWCAVLGPLIYLTIADLRDVIEGYMQYPVSIEDKPGKLNGCTNITEGSITSFVTAQAFGDMFQVIYTYEYKTKDTLEFPDVTICNVNPFKKSRACANDSLLFKSKTFYDFGEEFTLPAFCNDDK</sequence>